<dbReference type="InterPro" id="IPR050263">
    <property type="entry name" value="Bact_Fimbrial_Adh_Pro"/>
</dbReference>
<keyword evidence="4" id="KW-0281">Fimbrium</keyword>
<dbReference type="InterPro" id="IPR000259">
    <property type="entry name" value="Adhesion_dom_fimbrial"/>
</dbReference>
<sequence>MKKALLGMSVAAALLASGSVLAAEPVGTDYSSIGVHGVVSSGTCDIVVNNGQDLTLDPVDKEDFAADDTVIAAKPLSISFSNCEPTVTTGTIAFVKDGDDIDPVTGYLTNATSSGAKSVQIALQGTDGVTMDLNTAAGIPVAIDATTHDGSVALTAGYVTPNKSEVTAGVVDGYVRFSVDYL</sequence>
<gene>
    <name evidence="7" type="ORF">QWU01_21795</name>
</gene>
<dbReference type="Pfam" id="PF00419">
    <property type="entry name" value="Fimbrial"/>
    <property type="match status" value="1"/>
</dbReference>
<evidence type="ECO:0000256" key="1">
    <source>
        <dbReference type="ARBA" id="ARBA00004561"/>
    </source>
</evidence>
<feature type="chain" id="PRO_5043801938" evidence="5">
    <location>
        <begin position="23"/>
        <end position="182"/>
    </location>
</feature>
<dbReference type="RefSeq" id="WP_112202233.1">
    <property type="nucleotide sequence ID" value="NZ_CALMQG010000020.1"/>
</dbReference>
<dbReference type="GO" id="GO:0043709">
    <property type="term" value="P:cell adhesion involved in single-species biofilm formation"/>
    <property type="evidence" value="ECO:0007669"/>
    <property type="project" value="TreeGrafter"/>
</dbReference>
<dbReference type="SUPFAM" id="SSF49401">
    <property type="entry name" value="Bacterial adhesins"/>
    <property type="match status" value="1"/>
</dbReference>
<organism evidence="7 8">
    <name type="scientific">Kluyvera cryocrescens</name>
    <name type="common">Kluyvera citrophila</name>
    <dbReference type="NCBI Taxonomy" id="580"/>
    <lineage>
        <taxon>Bacteria</taxon>
        <taxon>Pseudomonadati</taxon>
        <taxon>Pseudomonadota</taxon>
        <taxon>Gammaproteobacteria</taxon>
        <taxon>Enterobacterales</taxon>
        <taxon>Enterobacteriaceae</taxon>
        <taxon>Kluyvera</taxon>
    </lineage>
</organism>
<comment type="subcellular location">
    <subcellularLocation>
        <location evidence="1">Fimbrium</location>
    </subcellularLocation>
</comment>
<comment type="similarity">
    <text evidence="2">Belongs to the fimbrial protein family.</text>
</comment>
<evidence type="ECO:0000256" key="3">
    <source>
        <dbReference type="ARBA" id="ARBA00022729"/>
    </source>
</evidence>
<dbReference type="PANTHER" id="PTHR33420:SF3">
    <property type="entry name" value="FIMBRIAL SUBUNIT ELFA"/>
    <property type="match status" value="1"/>
</dbReference>
<dbReference type="InterPro" id="IPR036937">
    <property type="entry name" value="Adhesion_dom_fimbrial_sf"/>
</dbReference>
<evidence type="ECO:0000313" key="7">
    <source>
        <dbReference type="EMBL" id="MDW3779440.1"/>
    </source>
</evidence>
<dbReference type="AlphaFoldDB" id="A0AAW9CB31"/>
<proteinExistence type="inferred from homology"/>
<evidence type="ECO:0000256" key="2">
    <source>
        <dbReference type="ARBA" id="ARBA00006671"/>
    </source>
</evidence>
<evidence type="ECO:0000259" key="6">
    <source>
        <dbReference type="Pfam" id="PF00419"/>
    </source>
</evidence>
<dbReference type="PANTHER" id="PTHR33420">
    <property type="entry name" value="FIMBRIAL SUBUNIT ELFA-RELATED"/>
    <property type="match status" value="1"/>
</dbReference>
<comment type="caution">
    <text evidence="7">The sequence shown here is derived from an EMBL/GenBank/DDBJ whole genome shotgun (WGS) entry which is preliminary data.</text>
</comment>
<feature type="signal peptide" evidence="5">
    <location>
        <begin position="1"/>
        <end position="22"/>
    </location>
</feature>
<dbReference type="Gene3D" id="2.60.40.1090">
    <property type="entry name" value="Fimbrial-type adhesion domain"/>
    <property type="match status" value="1"/>
</dbReference>
<keyword evidence="3 5" id="KW-0732">Signal</keyword>
<dbReference type="EMBL" id="JAUEQX010000021">
    <property type="protein sequence ID" value="MDW3779440.1"/>
    <property type="molecule type" value="Genomic_DNA"/>
</dbReference>
<reference evidence="7" key="1">
    <citation type="journal article" date="2023" name="J Glob Antimicrob Resist">
        <title>Emergence of NDM-1 and KPC-3 carbapenemases in Kluyvera cryocrescens: Investigating genetic heterogeneity and acquisition routes of blaNDM-1 in Enterobacterales species in Portugal.</title>
        <authorList>
            <person name="Loiodice M."/>
            <person name="Ribeiro M."/>
            <person name="Peixe L."/>
            <person name="Novais A."/>
        </authorList>
    </citation>
    <scope>NUCLEOTIDE SEQUENCE</scope>
    <source>
        <strain evidence="7">K629</strain>
    </source>
</reference>
<protein>
    <submittedName>
        <fullName evidence="7">Fimbrial protein</fullName>
    </submittedName>
</protein>
<dbReference type="Proteomes" id="UP001276300">
    <property type="component" value="Unassembled WGS sequence"/>
</dbReference>
<dbReference type="InterPro" id="IPR008966">
    <property type="entry name" value="Adhesion_dom_sf"/>
</dbReference>
<evidence type="ECO:0000256" key="5">
    <source>
        <dbReference type="SAM" id="SignalP"/>
    </source>
</evidence>
<name>A0AAW9CB31_KLUCR</name>
<evidence type="ECO:0000256" key="4">
    <source>
        <dbReference type="ARBA" id="ARBA00023263"/>
    </source>
</evidence>
<dbReference type="GO" id="GO:0009289">
    <property type="term" value="C:pilus"/>
    <property type="evidence" value="ECO:0007669"/>
    <property type="project" value="UniProtKB-SubCell"/>
</dbReference>
<accession>A0AAW9CB31</accession>
<feature type="domain" description="Fimbrial-type adhesion" evidence="6">
    <location>
        <begin position="39"/>
        <end position="181"/>
    </location>
</feature>
<evidence type="ECO:0000313" key="8">
    <source>
        <dbReference type="Proteomes" id="UP001276300"/>
    </source>
</evidence>